<gene>
    <name evidence="1" type="ORF">FEE40_10565</name>
</gene>
<organism evidence="1 2">
    <name type="scientific">Ligilactobacillus murinus</name>
    <dbReference type="NCBI Taxonomy" id="1622"/>
    <lineage>
        <taxon>Bacteria</taxon>
        <taxon>Bacillati</taxon>
        <taxon>Bacillota</taxon>
        <taxon>Bacilli</taxon>
        <taxon>Lactobacillales</taxon>
        <taxon>Lactobacillaceae</taxon>
        <taxon>Ligilactobacillus</taxon>
    </lineage>
</organism>
<evidence type="ECO:0000313" key="2">
    <source>
        <dbReference type="Proteomes" id="UP000463931"/>
    </source>
</evidence>
<dbReference type="EMBL" id="CP040852">
    <property type="protein sequence ID" value="QIA90562.1"/>
    <property type="molecule type" value="Genomic_DNA"/>
</dbReference>
<name>A0A4S2EBV2_9LACO</name>
<dbReference type="RefSeq" id="WP_119448465.1">
    <property type="nucleotide sequence ID" value="NZ_CP040852.1"/>
</dbReference>
<sequence length="75" mass="9372">MKEQKQKLHERMQSKFHNFKNEQKQKYDLSKRYFASDEEMNEEEFAAKEKLFFLDMLKLVAYLSIFVVLYFLFFR</sequence>
<dbReference type="AlphaFoldDB" id="A0A4S2EBV2"/>
<reference evidence="1 2" key="1">
    <citation type="journal article" date="2019" name="Nat. Med.">
        <title>Preventing dysbiosis of the neonatal mouse intestinal microbiome protects against late-onset sepsis.</title>
        <authorList>
            <person name="Singer J.R."/>
            <person name="Blosser E.G."/>
            <person name="Zindl C.L."/>
            <person name="Silberger D.J."/>
            <person name="Conlan S."/>
            <person name="Laufer V.A."/>
            <person name="DiToro D."/>
            <person name="Deming C."/>
            <person name="Kumar R."/>
            <person name="Morrow C.D."/>
            <person name="Segre J.A."/>
            <person name="Gray M.J."/>
            <person name="Randolph D.A."/>
            <person name="Weaver C.T."/>
        </authorList>
    </citation>
    <scope>NUCLEOTIDE SEQUENCE [LARGE SCALE GENOMIC DNA]</scope>
    <source>
        <strain evidence="1 2">V10</strain>
    </source>
</reference>
<dbReference type="Proteomes" id="UP000463931">
    <property type="component" value="Chromosome"/>
</dbReference>
<proteinExistence type="predicted"/>
<protein>
    <submittedName>
        <fullName evidence="1">Uncharacterized protein</fullName>
    </submittedName>
</protein>
<accession>A0A4S2EBV2</accession>
<evidence type="ECO:0000313" key="1">
    <source>
        <dbReference type="EMBL" id="QIA90562.1"/>
    </source>
</evidence>